<dbReference type="Pfam" id="PF03629">
    <property type="entry name" value="SASA"/>
    <property type="match status" value="1"/>
</dbReference>
<keyword evidence="2" id="KW-0812">Transmembrane</keyword>
<dbReference type="Proteomes" id="UP000198964">
    <property type="component" value="Unassembled WGS sequence"/>
</dbReference>
<dbReference type="InterPro" id="IPR005181">
    <property type="entry name" value="SASA"/>
</dbReference>
<evidence type="ECO:0000313" key="5">
    <source>
        <dbReference type="Proteomes" id="UP000198964"/>
    </source>
</evidence>
<feature type="transmembrane region" description="Helical" evidence="2">
    <location>
        <begin position="12"/>
        <end position="31"/>
    </location>
</feature>
<dbReference type="RefSeq" id="WP_093919311.1">
    <property type="nucleotide sequence ID" value="NZ_FONW01000002.1"/>
</dbReference>
<evidence type="ECO:0000256" key="2">
    <source>
        <dbReference type="SAM" id="Phobius"/>
    </source>
</evidence>
<reference evidence="4 5" key="1">
    <citation type="submission" date="2016-10" db="EMBL/GenBank/DDBJ databases">
        <authorList>
            <person name="de Groot N.N."/>
        </authorList>
    </citation>
    <scope>NUCLEOTIDE SEQUENCE [LARGE SCALE GENOMIC DNA]</scope>
    <source>
        <strain evidence="4 5">CGMCC 1.9156</strain>
    </source>
</reference>
<dbReference type="SUPFAM" id="SSF52266">
    <property type="entry name" value="SGNH hydrolase"/>
    <property type="match status" value="1"/>
</dbReference>
<gene>
    <name evidence="4" type="ORF">SAMN05216283_102675</name>
</gene>
<evidence type="ECO:0000313" key="4">
    <source>
        <dbReference type="EMBL" id="SFF10359.1"/>
    </source>
</evidence>
<protein>
    <recommendedName>
        <fullName evidence="3">Sialate O-acetylesterase domain-containing protein</fullName>
    </recommendedName>
</protein>
<dbReference type="GO" id="GO:0016788">
    <property type="term" value="F:hydrolase activity, acting on ester bonds"/>
    <property type="evidence" value="ECO:0007669"/>
    <property type="project" value="UniProtKB-ARBA"/>
</dbReference>
<dbReference type="InterPro" id="IPR036514">
    <property type="entry name" value="SGNH_hydro_sf"/>
</dbReference>
<dbReference type="STRING" id="655355.SAMN05216283_102675"/>
<keyword evidence="1" id="KW-0378">Hydrolase</keyword>
<dbReference type="PANTHER" id="PTHR31988">
    <property type="entry name" value="ESTERASE, PUTATIVE (DUF303)-RELATED"/>
    <property type="match status" value="1"/>
</dbReference>
<name>A0A1I2FZW4_9BACT</name>
<proteinExistence type="predicted"/>
<dbReference type="InterPro" id="IPR052940">
    <property type="entry name" value="Carb_Esterase_6"/>
</dbReference>
<dbReference type="EMBL" id="FONW01000002">
    <property type="protein sequence ID" value="SFF10359.1"/>
    <property type="molecule type" value="Genomic_DNA"/>
</dbReference>
<keyword evidence="2" id="KW-1133">Transmembrane helix</keyword>
<dbReference type="AlphaFoldDB" id="A0A1I2FZW4"/>
<keyword evidence="2" id="KW-0472">Membrane</keyword>
<organism evidence="4 5">
    <name type="scientific">Sunxiuqinia elliptica</name>
    <dbReference type="NCBI Taxonomy" id="655355"/>
    <lineage>
        <taxon>Bacteria</taxon>
        <taxon>Pseudomonadati</taxon>
        <taxon>Bacteroidota</taxon>
        <taxon>Bacteroidia</taxon>
        <taxon>Marinilabiliales</taxon>
        <taxon>Prolixibacteraceae</taxon>
        <taxon>Sunxiuqinia</taxon>
    </lineage>
</organism>
<feature type="domain" description="Sialate O-acetylesterase" evidence="3">
    <location>
        <begin position="48"/>
        <end position="279"/>
    </location>
</feature>
<evidence type="ECO:0000259" key="3">
    <source>
        <dbReference type="Pfam" id="PF03629"/>
    </source>
</evidence>
<accession>A0A1I2FZW4</accession>
<evidence type="ECO:0000256" key="1">
    <source>
        <dbReference type="ARBA" id="ARBA00022801"/>
    </source>
</evidence>
<dbReference type="Gene3D" id="3.40.50.1110">
    <property type="entry name" value="SGNH hydrolase"/>
    <property type="match status" value="1"/>
</dbReference>
<dbReference type="PROSITE" id="PS51257">
    <property type="entry name" value="PROKAR_LIPOPROTEIN"/>
    <property type="match status" value="1"/>
</dbReference>
<dbReference type="PANTHER" id="PTHR31988:SF19">
    <property type="entry name" value="9-O-ACETYL-N-ACETYLNEURAMINIC ACID DEACETYLASE-RELATED"/>
    <property type="match status" value="1"/>
</dbReference>
<sequence>MKFLKNQCSLLGFRAGIKVSFTALLILSFSFTGCIQKSKSKQANNEWHIFILMGQSNMAGYGELLPEDTIPVDGIFHIPTVCEGEYVWKNSAHPLHNRLKSDRFGLGLPFAKAYLEKHLGVNVALIPVAWGGAGIDRLKKGTDIYNDAFAKAKFAQKKGKIKGILWHQGESDTVTEELAEGYEGKLHQLIADLRTDLNTPALPFIVGNLAEFYGTNEEHNAPARVNRINQVKSVLRSLPGKVENTGFVESTGCTSIDHHNVHFDRNSYILLGNRYEEKYEEIVHK</sequence>
<keyword evidence="5" id="KW-1185">Reference proteome</keyword>